<dbReference type="EMBL" id="OK040780">
    <property type="protein sequence ID" value="UDL14909.1"/>
    <property type="molecule type" value="Genomic_DNA"/>
</dbReference>
<gene>
    <name evidence="1" type="primary">62</name>
    <name evidence="1" type="ORF">SEA_SARGE_62</name>
</gene>
<name>A0AAE8Y5F6_9CAUD</name>
<reference evidence="1" key="1">
    <citation type="submission" date="2021-09" db="EMBL/GenBank/DDBJ databases">
        <authorList>
            <person name="Prude D.S."/>
            <person name="Stokes N.T."/>
            <person name="Pimienta A.M."/>
            <person name="Mendez E."/>
            <person name="Powell L.D."/>
            <person name="Woodhouse A.S."/>
            <person name="Cunningham F.J."/>
            <person name="Greenfield T.L."/>
            <person name="Smith J.A."/>
            <person name="Hatke H.L."/>
            <person name="Salama S."/>
            <person name="Beyer A.R."/>
            <person name="Klyczek K."/>
            <person name="Garlena R.A."/>
            <person name="Russell D.A."/>
            <person name="Pope W.H."/>
            <person name="Jacobs-Sera D."/>
            <person name="Hatfull G.F."/>
        </authorList>
    </citation>
    <scope>NUCLEOTIDE SEQUENCE</scope>
</reference>
<accession>A0AAE8Y5F6</accession>
<dbReference type="Proteomes" id="UP000827738">
    <property type="component" value="Segment"/>
</dbReference>
<evidence type="ECO:0000313" key="2">
    <source>
        <dbReference type="Proteomes" id="UP000827738"/>
    </source>
</evidence>
<dbReference type="GeneID" id="77925170"/>
<dbReference type="KEGG" id="vg:77925170"/>
<protein>
    <submittedName>
        <fullName evidence="1">Uncharacterized protein</fullName>
    </submittedName>
</protein>
<sequence>MSRREFYLSMVPAPVCLVAYWVTGSDDILWLFAATWSLINARANQIMSEVEGAV</sequence>
<keyword evidence="2" id="KW-1185">Reference proteome</keyword>
<organism evidence="1 2">
    <name type="scientific">Arthrobacter phage Sarge</name>
    <dbReference type="NCBI Taxonomy" id="2885974"/>
    <lineage>
        <taxon>Viruses</taxon>
        <taxon>Duplodnaviria</taxon>
        <taxon>Heunggongvirae</taxon>
        <taxon>Uroviricota</taxon>
        <taxon>Caudoviricetes</taxon>
        <taxon>Sargevirus</taxon>
        <taxon>Sargevirus sarge</taxon>
    </lineage>
</organism>
<proteinExistence type="predicted"/>
<evidence type="ECO:0000313" key="1">
    <source>
        <dbReference type="EMBL" id="UDL14909.1"/>
    </source>
</evidence>
<dbReference type="RefSeq" id="YP_010649616.1">
    <property type="nucleotide sequence ID" value="NC_070770.1"/>
</dbReference>